<dbReference type="PROSITE" id="PS51257">
    <property type="entry name" value="PROKAR_LIPOPROTEIN"/>
    <property type="match status" value="1"/>
</dbReference>
<comment type="caution">
    <text evidence="2">The sequence shown here is derived from an EMBL/GenBank/DDBJ whole genome shotgun (WGS) entry which is preliminary data.</text>
</comment>
<accession>A0A1F5KAK3</accession>
<dbReference type="AlphaFoldDB" id="A0A1F5KAK3"/>
<keyword evidence="1" id="KW-0472">Membrane</keyword>
<dbReference type="EMBL" id="MFDE01000032">
    <property type="protein sequence ID" value="OGE37973.1"/>
    <property type="molecule type" value="Genomic_DNA"/>
</dbReference>
<protein>
    <submittedName>
        <fullName evidence="2">Uncharacterized protein</fullName>
    </submittedName>
</protein>
<keyword evidence="1" id="KW-1133">Transmembrane helix</keyword>
<name>A0A1F5KAK3_9BACT</name>
<keyword evidence="1" id="KW-0812">Transmembrane</keyword>
<feature type="transmembrane region" description="Helical" evidence="1">
    <location>
        <begin position="83"/>
        <end position="101"/>
    </location>
</feature>
<dbReference type="Proteomes" id="UP000176527">
    <property type="component" value="Unassembled WGS sequence"/>
</dbReference>
<evidence type="ECO:0000313" key="3">
    <source>
        <dbReference type="Proteomes" id="UP000176527"/>
    </source>
</evidence>
<organism evidence="2 3">
    <name type="scientific">Candidatus Daviesbacteria bacterium RIFCSPHIGHO2_12_FULL_37_11</name>
    <dbReference type="NCBI Taxonomy" id="1797777"/>
    <lineage>
        <taxon>Bacteria</taxon>
        <taxon>Candidatus Daviesiibacteriota</taxon>
    </lineage>
</organism>
<feature type="transmembrane region" description="Helical" evidence="1">
    <location>
        <begin position="31"/>
        <end position="49"/>
    </location>
</feature>
<gene>
    <name evidence="2" type="ORF">A3F00_02110</name>
</gene>
<sequence length="204" mass="22670">MGKILLTYFGFAIACLVVIVTFITATTYTQLAIASLLYPPLIFFAYKVLPFKNWRHASKKPATNVTPPKKETAGVSDIDKRTFLKLVGATGLSFFLISIFGRRIEALFFGQNIVQVPASIGNPPGGKTSAEATSPTDAYNISEIDDGIVGYYGFINKDGGWFIMKEDANTGTFRYSKGEANFPGNWEKRENLNYDYFHNVFNQT</sequence>
<reference evidence="2 3" key="1">
    <citation type="journal article" date="2016" name="Nat. Commun.">
        <title>Thousands of microbial genomes shed light on interconnected biogeochemical processes in an aquifer system.</title>
        <authorList>
            <person name="Anantharaman K."/>
            <person name="Brown C.T."/>
            <person name="Hug L.A."/>
            <person name="Sharon I."/>
            <person name="Castelle C.J."/>
            <person name="Probst A.J."/>
            <person name="Thomas B.C."/>
            <person name="Singh A."/>
            <person name="Wilkins M.J."/>
            <person name="Karaoz U."/>
            <person name="Brodie E.L."/>
            <person name="Williams K.H."/>
            <person name="Hubbard S.S."/>
            <person name="Banfield J.F."/>
        </authorList>
    </citation>
    <scope>NUCLEOTIDE SEQUENCE [LARGE SCALE GENOMIC DNA]</scope>
</reference>
<evidence type="ECO:0000256" key="1">
    <source>
        <dbReference type="SAM" id="Phobius"/>
    </source>
</evidence>
<proteinExistence type="predicted"/>
<feature type="transmembrane region" description="Helical" evidence="1">
    <location>
        <begin position="5"/>
        <end position="25"/>
    </location>
</feature>
<evidence type="ECO:0000313" key="2">
    <source>
        <dbReference type="EMBL" id="OGE37973.1"/>
    </source>
</evidence>